<evidence type="ECO:0000313" key="2">
    <source>
        <dbReference type="Proteomes" id="UP000198949"/>
    </source>
</evidence>
<name>A0A1G6XJE7_9ACTN</name>
<gene>
    <name evidence="1" type="ORF">SAMN05216270_107207</name>
</gene>
<reference evidence="2" key="1">
    <citation type="submission" date="2016-10" db="EMBL/GenBank/DDBJ databases">
        <authorList>
            <person name="Varghese N."/>
            <person name="Submissions S."/>
        </authorList>
    </citation>
    <scope>NUCLEOTIDE SEQUENCE [LARGE SCALE GENOMIC DNA]</scope>
    <source>
        <strain evidence="2">CGMCC 4.3516</strain>
    </source>
</reference>
<keyword evidence="2" id="KW-1185">Reference proteome</keyword>
<proteinExistence type="predicted"/>
<protein>
    <submittedName>
        <fullName evidence="1">Uncharacterized protein</fullName>
    </submittedName>
</protein>
<organism evidence="1 2">
    <name type="scientific">Glycomyces harbinensis</name>
    <dbReference type="NCBI Taxonomy" id="58114"/>
    <lineage>
        <taxon>Bacteria</taxon>
        <taxon>Bacillati</taxon>
        <taxon>Actinomycetota</taxon>
        <taxon>Actinomycetes</taxon>
        <taxon>Glycomycetales</taxon>
        <taxon>Glycomycetaceae</taxon>
        <taxon>Glycomyces</taxon>
    </lineage>
</organism>
<dbReference type="AlphaFoldDB" id="A0A1G6XJE7"/>
<sequence>MYPGHHCTNYAAYMAIQNGASAPSTNLGSAQPWAVNAVPEALRFWDLNRPVAAPNVRPEFRRGTRKGETVRAEGDS</sequence>
<dbReference type="Proteomes" id="UP000198949">
    <property type="component" value="Unassembled WGS sequence"/>
</dbReference>
<evidence type="ECO:0000313" key="1">
    <source>
        <dbReference type="EMBL" id="SDD78300.1"/>
    </source>
</evidence>
<accession>A0A1G6XJE7</accession>
<dbReference type="EMBL" id="FNAD01000007">
    <property type="protein sequence ID" value="SDD78300.1"/>
    <property type="molecule type" value="Genomic_DNA"/>
</dbReference>